<evidence type="ECO:0000259" key="2">
    <source>
        <dbReference type="Pfam" id="PF17667"/>
    </source>
</evidence>
<dbReference type="AlphaFoldDB" id="A0A9P3G078"/>
<proteinExistence type="predicted"/>
<accession>A0A9P3G078</accession>
<evidence type="ECO:0000313" key="4">
    <source>
        <dbReference type="Proteomes" id="UP000703269"/>
    </source>
</evidence>
<comment type="caution">
    <text evidence="3">The sequence shown here is derived from an EMBL/GenBank/DDBJ whole genome shotgun (WGS) entry which is preliminary data.</text>
</comment>
<feature type="region of interest" description="Disordered" evidence="1">
    <location>
        <begin position="126"/>
        <end position="146"/>
    </location>
</feature>
<dbReference type="GO" id="GO:0016301">
    <property type="term" value="F:kinase activity"/>
    <property type="evidence" value="ECO:0007669"/>
    <property type="project" value="UniProtKB-KW"/>
</dbReference>
<sequence length="615" mass="70311">MKPRILRPLEGNIHRNHNVEDFVRHVWRGEVDAHRLSPDVQLSLPKPLRRLLGCYDERILRRTKLESPTEGELDEAQDAWREATSSAYTLDMQTQDWKEVRCIRRTRWHRAKAFVHIIKSDEPSSDECVQRPVASGSNSSRKDGPTEAELQTLEYILPLMSSNARDYTSGIVIRDHEATFWYVDRMGIVQSQAFNIFLEPYHLWTAGLAIAKAAVTPMGICPLITFTSPEEVDFRKARLDAEGVLDPEGVELDAITLRCAGDEEVPLTTTTVVGRGTAVFSALATGKTKQLFGSEPLAVKVSWPPVRHHAEDQIIRAVRRTLKKHKPQYLPSVPELKCSLDLSMEDCGLPRAAFGLPLPSEERIFRLQVMEEYLPITTVGDVEEFKIVFLDVIQAHHWVYEIANILQMDINLENIMIAERDGEIHGVLGDWDLAGAPIPRNQPRSDRKRFGSRPFMSADFYASWWTGEHFYRHDLESFYYALAAFCAGFEPEHHVLRLPDDWLLEAQSGRADRKRTMGEYHDALFQFAAPGFRELADTWLAALNDLFRKTINVTYAQLNSIHAIHLKALKDNNLELAAESQDLLWKYMDDRECDVTYRRFLQCLGLDDASCRCAH</sequence>
<dbReference type="InterPro" id="IPR040976">
    <property type="entry name" value="Pkinase_fungal"/>
</dbReference>
<reference evidence="3 4" key="1">
    <citation type="submission" date="2021-08" db="EMBL/GenBank/DDBJ databases">
        <title>Draft Genome Sequence of Phanerochaete sordida strain YK-624.</title>
        <authorList>
            <person name="Mori T."/>
            <person name="Dohra H."/>
            <person name="Suzuki T."/>
            <person name="Kawagishi H."/>
            <person name="Hirai H."/>
        </authorList>
    </citation>
    <scope>NUCLEOTIDE SEQUENCE [LARGE SCALE GENOMIC DNA]</scope>
    <source>
        <strain evidence="3 4">YK-624</strain>
    </source>
</reference>
<dbReference type="InterPro" id="IPR011009">
    <property type="entry name" value="Kinase-like_dom_sf"/>
</dbReference>
<evidence type="ECO:0000256" key="1">
    <source>
        <dbReference type="SAM" id="MobiDB-lite"/>
    </source>
</evidence>
<name>A0A9P3G078_9APHY</name>
<dbReference type="OrthoDB" id="2799233at2759"/>
<dbReference type="Pfam" id="PF17667">
    <property type="entry name" value="Pkinase_fungal"/>
    <property type="match status" value="2"/>
</dbReference>
<evidence type="ECO:0000313" key="3">
    <source>
        <dbReference type="EMBL" id="GJE85529.1"/>
    </source>
</evidence>
<feature type="domain" description="Fungal-type protein kinase" evidence="2">
    <location>
        <begin position="360"/>
        <end position="486"/>
    </location>
</feature>
<dbReference type="EMBL" id="BPQB01000002">
    <property type="protein sequence ID" value="GJE85529.1"/>
    <property type="molecule type" value="Genomic_DNA"/>
</dbReference>
<gene>
    <name evidence="3" type="ORF">PsYK624_016080</name>
</gene>
<dbReference type="PANTHER" id="PTHR38248">
    <property type="entry name" value="FUNK1 6"/>
    <property type="match status" value="1"/>
</dbReference>
<keyword evidence="3" id="KW-0418">Kinase</keyword>
<dbReference type="Proteomes" id="UP000703269">
    <property type="component" value="Unassembled WGS sequence"/>
</dbReference>
<keyword evidence="3" id="KW-0808">Transferase</keyword>
<protein>
    <submittedName>
        <fullName evidence="3">Kinase-like protein</fullName>
    </submittedName>
</protein>
<dbReference type="SUPFAM" id="SSF56112">
    <property type="entry name" value="Protein kinase-like (PK-like)"/>
    <property type="match status" value="1"/>
</dbReference>
<dbReference type="PANTHER" id="PTHR38248:SF2">
    <property type="entry name" value="FUNK1 11"/>
    <property type="match status" value="1"/>
</dbReference>
<organism evidence="3 4">
    <name type="scientific">Phanerochaete sordida</name>
    <dbReference type="NCBI Taxonomy" id="48140"/>
    <lineage>
        <taxon>Eukaryota</taxon>
        <taxon>Fungi</taxon>
        <taxon>Dikarya</taxon>
        <taxon>Basidiomycota</taxon>
        <taxon>Agaricomycotina</taxon>
        <taxon>Agaricomycetes</taxon>
        <taxon>Polyporales</taxon>
        <taxon>Phanerochaetaceae</taxon>
        <taxon>Phanerochaete</taxon>
    </lineage>
</organism>
<keyword evidence="4" id="KW-1185">Reference proteome</keyword>
<feature type="domain" description="Fungal-type protein kinase" evidence="2">
    <location>
        <begin position="142"/>
        <end position="320"/>
    </location>
</feature>